<dbReference type="Pfam" id="PF20148">
    <property type="entry name" value="DUF6531"/>
    <property type="match status" value="1"/>
</dbReference>
<organism evidence="4 5">
    <name type="scientific">Microbulbifer okhotskensis</name>
    <dbReference type="NCBI Taxonomy" id="2926617"/>
    <lineage>
        <taxon>Bacteria</taxon>
        <taxon>Pseudomonadati</taxon>
        <taxon>Pseudomonadota</taxon>
        <taxon>Gammaproteobacteria</taxon>
        <taxon>Cellvibrionales</taxon>
        <taxon>Microbulbiferaceae</taxon>
        <taxon>Microbulbifer</taxon>
    </lineage>
</organism>
<dbReference type="InterPro" id="IPR045351">
    <property type="entry name" value="DUF6531"/>
</dbReference>
<gene>
    <name evidence="4" type="ORF">MO867_01205</name>
</gene>
<dbReference type="InterPro" id="IPR006530">
    <property type="entry name" value="YD"/>
</dbReference>
<dbReference type="EMBL" id="JALBWM010000003">
    <property type="protein sequence ID" value="MCO1332945.1"/>
    <property type="molecule type" value="Genomic_DNA"/>
</dbReference>
<evidence type="ECO:0000259" key="2">
    <source>
        <dbReference type="Pfam" id="PF20148"/>
    </source>
</evidence>
<accession>A0A9X2EKZ2</accession>
<keyword evidence="5" id="KW-1185">Reference proteome</keyword>
<dbReference type="Gene3D" id="2.180.10.10">
    <property type="entry name" value="RHS repeat-associated core"/>
    <property type="match status" value="2"/>
</dbReference>
<evidence type="ECO:0000313" key="5">
    <source>
        <dbReference type="Proteomes" id="UP001139028"/>
    </source>
</evidence>
<comment type="caution">
    <text evidence="4">The sequence shown here is derived from an EMBL/GenBank/DDBJ whole genome shotgun (WGS) entry which is preliminary data.</text>
</comment>
<evidence type="ECO:0000313" key="4">
    <source>
        <dbReference type="EMBL" id="MCO1332945.1"/>
    </source>
</evidence>
<dbReference type="PANTHER" id="PTHR32305">
    <property type="match status" value="1"/>
</dbReference>
<reference evidence="4" key="1">
    <citation type="journal article" date="2022" name="Arch. Microbiol.">
        <title>Microbulbifer okhotskensis sp. nov., isolated from a deep bottom sediment of the Okhotsk Sea.</title>
        <authorList>
            <person name="Romanenko L."/>
            <person name="Kurilenko V."/>
            <person name="Otstavnykh N."/>
            <person name="Velansky P."/>
            <person name="Isaeva M."/>
            <person name="Mikhailov V."/>
        </authorList>
    </citation>
    <scope>NUCLEOTIDE SEQUENCE</scope>
    <source>
        <strain evidence="4">OS29</strain>
    </source>
</reference>
<sequence>MTPERLTQLIPSLLDTLSPLPIAFSHGSPASACRWLTLIEQLSQNIPKHSLRTNLWPELPKIEANLYSIDTAPTVPLLYDVSGIPIQFINAAGVNPENTVVPALDRCHQAADYVISSTGEVAFERTDVAIPGPLPFKWKRYYRSSLGQDTGIGAGWRHSLSENIVVHDNRVDLYTAEGRTVEFKLPAIGHGCYNRFDRLLLFRQSLHSYRLTTFDQYHKVFRADGVNSALPLTEIRDQFGNVLTIDYQEGLPKKIVSSWGRVIEFDCQNGHICNLINSHAAEGQNNLCSYDYQEGQLAEVHAGLKREKYQYKTTQLTQLLNSQSGICQFSYDANGRCHLIKSNELVSSISWPSSKYRCTIKADSTSPIYLRFNKFGQQISEQQASRKLSWLFDSYGNLCEEIKADEQRIFFRYDEFGRLLRRTSRGVSNRYEYDNFGLLSAALISDEILWRYQLNDKGRPECITDPENQTWKFLYTDRGQLTQIKDPEGGKVDLAWDGQGQLQTLRREGKLWRFEYDHWQRMTALVINGDVWRQWSYGGAGELREAHIGIHQYGLDYSERGLPSAVHGDNGQSILCDYDKAGLPYHISFADGNSWDLCFSPQGQLTSLQTPNDSYHWEYDLHGQLTCHKSAQNHIWHWHYNLNGSLREYCDNDCRWYFSYNSNGALTGIRNNSGQNSEFHYDQQQRLTQANNSHSSVRFKYDRRNRVIAEHHDNPEVRDFGLRYQYDARGWLKSASSDNLDLSYTFAPCGALYGIDANGEAVLRTETKGQDLLQVQGEVRSHRKHQFGYFSALESGQALSWHFDTMPPLQLTNPLRGHQGLTQPQTESDKRGNITCERDIPGRKDYQYQYDGWGLMSHAECGEFKTYFRYDPFGRRLSKTCTHRKSTRQRRIVTTWSSLGIWGETHNIDGKSRDMGHWIHQPQTNSILCQWTTGSTEHYLTDPDGRPLAIFDAQGALQWSQGSERGEKDKAPYSHGPSTWRGTNLVADVETGLWYHPSGYWSPALGIWLNGDRALNLTSSGTSLGQL</sequence>
<evidence type="ECO:0000259" key="3">
    <source>
        <dbReference type="Pfam" id="PF25023"/>
    </source>
</evidence>
<name>A0A9X2EKZ2_9GAMM</name>
<keyword evidence="1" id="KW-0677">Repeat</keyword>
<proteinExistence type="predicted"/>
<feature type="domain" description="Teneurin-like YD-shell" evidence="3">
    <location>
        <begin position="658"/>
        <end position="760"/>
    </location>
</feature>
<dbReference type="InterPro" id="IPR050708">
    <property type="entry name" value="T6SS_VgrG/RHS"/>
</dbReference>
<dbReference type="RefSeq" id="WP_252464115.1">
    <property type="nucleotide sequence ID" value="NZ_JALBWM010000003.1"/>
</dbReference>
<dbReference type="Pfam" id="PF25023">
    <property type="entry name" value="TEN_YD-shell"/>
    <property type="match status" value="2"/>
</dbReference>
<dbReference type="NCBIfam" id="TIGR01643">
    <property type="entry name" value="YD_repeat_2x"/>
    <property type="match status" value="3"/>
</dbReference>
<dbReference type="AlphaFoldDB" id="A0A9X2EKZ2"/>
<protein>
    <submittedName>
        <fullName evidence="4">DUF6531 domain-containing protein</fullName>
    </submittedName>
</protein>
<evidence type="ECO:0000256" key="1">
    <source>
        <dbReference type="ARBA" id="ARBA00022737"/>
    </source>
</evidence>
<feature type="domain" description="DUF6531" evidence="2">
    <location>
        <begin position="114"/>
        <end position="183"/>
    </location>
</feature>
<dbReference type="InterPro" id="IPR056823">
    <property type="entry name" value="TEN-like_YD-shell"/>
</dbReference>
<feature type="domain" description="Teneurin-like YD-shell" evidence="3">
    <location>
        <begin position="369"/>
        <end position="491"/>
    </location>
</feature>
<dbReference type="Proteomes" id="UP001139028">
    <property type="component" value="Unassembled WGS sequence"/>
</dbReference>
<dbReference type="PANTHER" id="PTHR32305:SF15">
    <property type="entry name" value="PROTEIN RHSA-RELATED"/>
    <property type="match status" value="1"/>
</dbReference>